<dbReference type="EMBL" id="UINC01155701">
    <property type="protein sequence ID" value="SVD51711.1"/>
    <property type="molecule type" value="Genomic_DNA"/>
</dbReference>
<dbReference type="PANTHER" id="PTHR33639">
    <property type="entry name" value="THIOL-DISULFIDE OXIDOREDUCTASE DCC"/>
    <property type="match status" value="1"/>
</dbReference>
<dbReference type="InterPro" id="IPR007263">
    <property type="entry name" value="DCC1-like"/>
</dbReference>
<dbReference type="PANTHER" id="PTHR33639:SF2">
    <property type="entry name" value="DUF393 DOMAIN-CONTAINING PROTEIN"/>
    <property type="match status" value="1"/>
</dbReference>
<gene>
    <name evidence="1" type="ORF">METZ01_LOCUS404565</name>
</gene>
<accession>A0A382W0P3</accession>
<dbReference type="GO" id="GO:0015035">
    <property type="term" value="F:protein-disulfide reductase activity"/>
    <property type="evidence" value="ECO:0007669"/>
    <property type="project" value="InterPro"/>
</dbReference>
<sequence>MSIVLFDGFCSTCNRWAQWISKHDSKNVFELIPQESPEGDDVMVSCPESLRDVDSVYIINDGQWFARSSAVCRMLWKLKFHWQIAGGVLWLIPRPLRDLGYDMFAKRRHQLLTTDS</sequence>
<evidence type="ECO:0008006" key="2">
    <source>
        <dbReference type="Google" id="ProtNLM"/>
    </source>
</evidence>
<dbReference type="Pfam" id="PF04134">
    <property type="entry name" value="DCC1-like"/>
    <property type="match status" value="1"/>
</dbReference>
<dbReference type="InterPro" id="IPR052927">
    <property type="entry name" value="DCC_oxidoreductase"/>
</dbReference>
<name>A0A382W0P3_9ZZZZ</name>
<protein>
    <recommendedName>
        <fullName evidence="2">Thiol-disulfide oxidoreductase DCC</fullName>
    </recommendedName>
</protein>
<dbReference type="AlphaFoldDB" id="A0A382W0P3"/>
<reference evidence="1" key="1">
    <citation type="submission" date="2018-05" db="EMBL/GenBank/DDBJ databases">
        <authorList>
            <person name="Lanie J.A."/>
            <person name="Ng W.-L."/>
            <person name="Kazmierczak K.M."/>
            <person name="Andrzejewski T.M."/>
            <person name="Davidsen T.M."/>
            <person name="Wayne K.J."/>
            <person name="Tettelin H."/>
            <person name="Glass J.I."/>
            <person name="Rusch D."/>
            <person name="Podicherti R."/>
            <person name="Tsui H.-C.T."/>
            <person name="Winkler M.E."/>
        </authorList>
    </citation>
    <scope>NUCLEOTIDE SEQUENCE</scope>
</reference>
<organism evidence="1">
    <name type="scientific">marine metagenome</name>
    <dbReference type="NCBI Taxonomy" id="408172"/>
    <lineage>
        <taxon>unclassified sequences</taxon>
        <taxon>metagenomes</taxon>
        <taxon>ecological metagenomes</taxon>
    </lineage>
</organism>
<proteinExistence type="predicted"/>
<evidence type="ECO:0000313" key="1">
    <source>
        <dbReference type="EMBL" id="SVD51711.1"/>
    </source>
</evidence>